<dbReference type="GO" id="GO:0043590">
    <property type="term" value="C:bacterial nucleoid"/>
    <property type="evidence" value="ECO:0007669"/>
    <property type="project" value="TreeGrafter"/>
</dbReference>
<dbReference type="GO" id="GO:0016787">
    <property type="term" value="F:hydrolase activity"/>
    <property type="evidence" value="ECO:0007669"/>
    <property type="project" value="UniProtKB-KW"/>
</dbReference>
<evidence type="ECO:0000259" key="13">
    <source>
        <dbReference type="PROSITE" id="PS51192"/>
    </source>
</evidence>
<evidence type="ECO:0000256" key="11">
    <source>
        <dbReference type="ARBA" id="ARBA00044535"/>
    </source>
</evidence>
<organism evidence="15 16">
    <name type="scientific">Panacibacter ginsenosidivorans</name>
    <dbReference type="NCBI Taxonomy" id="1813871"/>
    <lineage>
        <taxon>Bacteria</taxon>
        <taxon>Pseudomonadati</taxon>
        <taxon>Bacteroidota</taxon>
        <taxon>Chitinophagia</taxon>
        <taxon>Chitinophagales</taxon>
        <taxon>Chitinophagaceae</taxon>
        <taxon>Panacibacter</taxon>
    </lineage>
</organism>
<dbReference type="GO" id="GO:0006281">
    <property type="term" value="P:DNA repair"/>
    <property type="evidence" value="ECO:0007669"/>
    <property type="project" value="TreeGrafter"/>
</dbReference>
<evidence type="ECO:0000313" key="15">
    <source>
        <dbReference type="EMBL" id="QEC67556.1"/>
    </source>
</evidence>
<dbReference type="SUPFAM" id="SSF52540">
    <property type="entry name" value="P-loop containing nucleoside triphosphate hydrolases"/>
    <property type="match status" value="1"/>
</dbReference>
<dbReference type="OrthoDB" id="9763310at2"/>
<dbReference type="PANTHER" id="PTHR13710">
    <property type="entry name" value="DNA HELICASE RECQ FAMILY MEMBER"/>
    <property type="match status" value="1"/>
</dbReference>
<evidence type="ECO:0000256" key="8">
    <source>
        <dbReference type="ARBA" id="ARBA00023235"/>
    </source>
</evidence>
<keyword evidence="3" id="KW-0547">Nucleotide-binding</keyword>
<dbReference type="GO" id="GO:0006310">
    <property type="term" value="P:DNA recombination"/>
    <property type="evidence" value="ECO:0007669"/>
    <property type="project" value="InterPro"/>
</dbReference>
<name>A0A5B8VA36_9BACT</name>
<evidence type="ECO:0000256" key="7">
    <source>
        <dbReference type="ARBA" id="ARBA00023125"/>
    </source>
</evidence>
<comment type="similarity">
    <text evidence="1">Belongs to the helicase family. RecQ subfamily.</text>
</comment>
<evidence type="ECO:0000313" key="16">
    <source>
        <dbReference type="Proteomes" id="UP000321533"/>
    </source>
</evidence>
<dbReference type="GO" id="GO:0005737">
    <property type="term" value="C:cytoplasm"/>
    <property type="evidence" value="ECO:0007669"/>
    <property type="project" value="TreeGrafter"/>
</dbReference>
<dbReference type="Pfam" id="PF16124">
    <property type="entry name" value="RecQ_Zn_bind"/>
    <property type="match status" value="1"/>
</dbReference>
<sequence>MNETALNILQQYWHHDAFRPQQEAIIASVLDEKDTLALLPTGGGKSVCFQVPALMKDGLCLVISPLIALMKDQVENLVKRNIPAISIHSGMTFYEVRQALQQASHGDIKFLYLSPERLETNLFKESLHHLNISLIAVDEAHCVSQWGYDFRPPYLRIANLRDELPDVPILALTASATPLVQDDIVVKLRFKEPNIFRQSFEKPNLSYSVFKVDSKINRVMEILKNVNGSSIIYCRNRRLTKEVAHLLSLQNISADFYHAGLSQDDRNNKQESWINNRTRVIVCTNAFGMGIDKADVRTVIHYDTPDCLENYYQEAGRAGRDGKRAYAVLLYQPEDAATLEALPDVRFPVMYDIRKIYQALADYLQIPVGSGEGCYYDFDLNEFVKNFKLDIHLVINVLKVLEQEGHLTFNESIFLPSQVKFLVAKELLLDFEQSHPSLEPVIKCLLRTYEGVYNNRVSVHERQIAKLTRKKIEEVRSELMHLDALGIIEYLPQKETPQIYFILNRAPAQFLYINHENYLQRKQQFELRTETMLRYLHLQKECRSKYISNYFGDVAVKECGICDVCLHKKGSGLTEEEFNKIQQRIFHHTDNIAIPVKDLLEHLQGIRKEKIWKVLEFLQSEKKIEIDEFGIIKSL</sequence>
<keyword evidence="2" id="KW-0479">Metal-binding</keyword>
<dbReference type="NCBIfam" id="TIGR00614">
    <property type="entry name" value="recQ_fam"/>
    <property type="match status" value="1"/>
</dbReference>
<dbReference type="Pfam" id="PF00270">
    <property type="entry name" value="DEAD"/>
    <property type="match status" value="1"/>
</dbReference>
<dbReference type="InterPro" id="IPR036388">
    <property type="entry name" value="WH-like_DNA-bd_sf"/>
</dbReference>
<dbReference type="GO" id="GO:0009378">
    <property type="term" value="F:four-way junction helicase activity"/>
    <property type="evidence" value="ECO:0007669"/>
    <property type="project" value="TreeGrafter"/>
</dbReference>
<comment type="catalytic activity">
    <reaction evidence="9">
        <text>Couples ATP hydrolysis with the unwinding of duplex DNA by translocating in the 3'-5' direction.</text>
        <dbReference type="EC" id="5.6.2.4"/>
    </reaction>
</comment>
<evidence type="ECO:0000256" key="5">
    <source>
        <dbReference type="ARBA" id="ARBA00022806"/>
    </source>
</evidence>
<keyword evidence="16" id="KW-1185">Reference proteome</keyword>
<keyword evidence="4" id="KW-0378">Hydrolase</keyword>
<dbReference type="InterPro" id="IPR001650">
    <property type="entry name" value="Helicase_C-like"/>
</dbReference>
<dbReference type="InterPro" id="IPR004589">
    <property type="entry name" value="DNA_helicase_ATP-dep_RecQ"/>
</dbReference>
<dbReference type="Gene3D" id="3.40.50.300">
    <property type="entry name" value="P-loop containing nucleotide triphosphate hydrolases"/>
    <property type="match status" value="2"/>
</dbReference>
<evidence type="ECO:0000256" key="6">
    <source>
        <dbReference type="ARBA" id="ARBA00022840"/>
    </source>
</evidence>
<dbReference type="PROSITE" id="PS51194">
    <property type="entry name" value="HELICASE_CTER"/>
    <property type="match status" value="1"/>
</dbReference>
<dbReference type="GO" id="GO:0046872">
    <property type="term" value="F:metal ion binding"/>
    <property type="evidence" value="ECO:0007669"/>
    <property type="project" value="UniProtKB-KW"/>
</dbReference>
<evidence type="ECO:0000256" key="12">
    <source>
        <dbReference type="ARBA" id="ARBA00044550"/>
    </source>
</evidence>
<dbReference type="InterPro" id="IPR032284">
    <property type="entry name" value="RecQ_Zn-bd"/>
</dbReference>
<dbReference type="PANTHER" id="PTHR13710:SF105">
    <property type="entry name" value="ATP-DEPENDENT DNA HELICASE Q1"/>
    <property type="match status" value="1"/>
</dbReference>
<dbReference type="InterPro" id="IPR014001">
    <property type="entry name" value="Helicase_ATP-bd"/>
</dbReference>
<dbReference type="EMBL" id="CP042435">
    <property type="protein sequence ID" value="QEC67556.1"/>
    <property type="molecule type" value="Genomic_DNA"/>
</dbReference>
<dbReference type="Proteomes" id="UP000321533">
    <property type="component" value="Chromosome"/>
</dbReference>
<dbReference type="FunFam" id="3.40.50.300:FF:001389">
    <property type="entry name" value="ATP-dependent DNA helicase RecQ"/>
    <property type="match status" value="1"/>
</dbReference>
<dbReference type="EC" id="5.6.2.4" evidence="10"/>
<evidence type="ECO:0000259" key="14">
    <source>
        <dbReference type="PROSITE" id="PS51194"/>
    </source>
</evidence>
<feature type="domain" description="Helicase C-terminal" evidence="14">
    <location>
        <begin position="215"/>
        <end position="361"/>
    </location>
</feature>
<keyword evidence="6" id="KW-0067">ATP-binding</keyword>
<evidence type="ECO:0000256" key="9">
    <source>
        <dbReference type="ARBA" id="ARBA00034617"/>
    </source>
</evidence>
<keyword evidence="8" id="KW-0413">Isomerase</keyword>
<dbReference type="GO" id="GO:0003677">
    <property type="term" value="F:DNA binding"/>
    <property type="evidence" value="ECO:0007669"/>
    <property type="project" value="UniProtKB-KW"/>
</dbReference>
<protein>
    <recommendedName>
        <fullName evidence="11">ATP-dependent DNA helicase RecQ</fullName>
        <ecNumber evidence="10">5.6.2.4</ecNumber>
    </recommendedName>
    <alternativeName>
        <fullName evidence="12">DNA 3'-5' helicase RecQ</fullName>
    </alternativeName>
</protein>
<dbReference type="GO" id="GO:0005524">
    <property type="term" value="F:ATP binding"/>
    <property type="evidence" value="ECO:0007669"/>
    <property type="project" value="UniProtKB-KW"/>
</dbReference>
<keyword evidence="7" id="KW-0238">DNA-binding</keyword>
<dbReference type="RefSeq" id="WP_147189363.1">
    <property type="nucleotide sequence ID" value="NZ_CP042435.1"/>
</dbReference>
<dbReference type="Pfam" id="PF00271">
    <property type="entry name" value="Helicase_C"/>
    <property type="match status" value="1"/>
</dbReference>
<evidence type="ECO:0000256" key="2">
    <source>
        <dbReference type="ARBA" id="ARBA00022723"/>
    </source>
</evidence>
<dbReference type="Gene3D" id="1.10.10.10">
    <property type="entry name" value="Winged helix-like DNA-binding domain superfamily/Winged helix DNA-binding domain"/>
    <property type="match status" value="1"/>
</dbReference>
<dbReference type="GO" id="GO:0043138">
    <property type="term" value="F:3'-5' DNA helicase activity"/>
    <property type="evidence" value="ECO:0007669"/>
    <property type="project" value="UniProtKB-EC"/>
</dbReference>
<dbReference type="SMART" id="SM00487">
    <property type="entry name" value="DEXDc"/>
    <property type="match status" value="1"/>
</dbReference>
<evidence type="ECO:0000256" key="4">
    <source>
        <dbReference type="ARBA" id="ARBA00022801"/>
    </source>
</evidence>
<dbReference type="KEGG" id="pgin:FRZ67_09725"/>
<dbReference type="SMART" id="SM00490">
    <property type="entry name" value="HELICc"/>
    <property type="match status" value="1"/>
</dbReference>
<dbReference type="PROSITE" id="PS51192">
    <property type="entry name" value="HELICASE_ATP_BIND_1"/>
    <property type="match status" value="1"/>
</dbReference>
<keyword evidence="5 15" id="KW-0347">Helicase</keyword>
<accession>A0A5B8VA36</accession>
<dbReference type="CDD" id="cd17920">
    <property type="entry name" value="DEXHc_RecQ"/>
    <property type="match status" value="1"/>
</dbReference>
<evidence type="ECO:0000256" key="1">
    <source>
        <dbReference type="ARBA" id="ARBA00005446"/>
    </source>
</evidence>
<dbReference type="GO" id="GO:0030894">
    <property type="term" value="C:replisome"/>
    <property type="evidence" value="ECO:0007669"/>
    <property type="project" value="TreeGrafter"/>
</dbReference>
<dbReference type="InterPro" id="IPR011545">
    <property type="entry name" value="DEAD/DEAH_box_helicase_dom"/>
</dbReference>
<dbReference type="AlphaFoldDB" id="A0A5B8VA36"/>
<proteinExistence type="inferred from homology"/>
<dbReference type="InterPro" id="IPR027417">
    <property type="entry name" value="P-loop_NTPase"/>
</dbReference>
<evidence type="ECO:0000256" key="10">
    <source>
        <dbReference type="ARBA" id="ARBA00034808"/>
    </source>
</evidence>
<evidence type="ECO:0000256" key="3">
    <source>
        <dbReference type="ARBA" id="ARBA00022741"/>
    </source>
</evidence>
<reference evidence="15 16" key="1">
    <citation type="journal article" date="2016" name="Int. J. Syst. Evol. Microbiol.">
        <title>Panacibacter ginsenosidivorans gen. nov., sp. nov., with ginsenoside converting activity isolated from soil of a ginseng field.</title>
        <authorList>
            <person name="Siddiqi M.Z."/>
            <person name="Muhammad Shafi S."/>
            <person name="Choi K.D."/>
            <person name="Im W.T."/>
        </authorList>
    </citation>
    <scope>NUCLEOTIDE SEQUENCE [LARGE SCALE GENOMIC DNA]</scope>
    <source>
        <strain evidence="15 16">Gsoil1550</strain>
    </source>
</reference>
<gene>
    <name evidence="15" type="ORF">FRZ67_09725</name>
</gene>
<feature type="domain" description="Helicase ATP-binding" evidence="13">
    <location>
        <begin position="26"/>
        <end position="194"/>
    </location>
</feature>